<keyword evidence="1" id="KW-0732">Signal</keyword>
<reference evidence="2 3" key="1">
    <citation type="journal article" date="2018" name="Sci. Data">
        <title>The draft genome sequence of cork oak.</title>
        <authorList>
            <person name="Ramos A.M."/>
            <person name="Usie A."/>
            <person name="Barbosa P."/>
            <person name="Barros P.M."/>
            <person name="Capote T."/>
            <person name="Chaves I."/>
            <person name="Simoes F."/>
            <person name="Abreu I."/>
            <person name="Carrasquinho I."/>
            <person name="Faro C."/>
            <person name="Guimaraes J.B."/>
            <person name="Mendonca D."/>
            <person name="Nobrega F."/>
            <person name="Rodrigues L."/>
            <person name="Saibo N.J.M."/>
            <person name="Varela M.C."/>
            <person name="Egas C."/>
            <person name="Matos J."/>
            <person name="Miguel C.M."/>
            <person name="Oliveira M.M."/>
            <person name="Ricardo C.P."/>
            <person name="Goncalves S."/>
        </authorList>
    </citation>
    <scope>NUCLEOTIDE SEQUENCE [LARGE SCALE GENOMIC DNA]</scope>
    <source>
        <strain evidence="3">cv. HL8</strain>
    </source>
</reference>
<dbReference type="AlphaFoldDB" id="A0AAW0KUZ4"/>
<dbReference type="EMBL" id="PKMF04000225">
    <property type="protein sequence ID" value="KAK7842188.1"/>
    <property type="molecule type" value="Genomic_DNA"/>
</dbReference>
<protein>
    <submittedName>
        <fullName evidence="2">Uncharacterized protein</fullName>
    </submittedName>
</protein>
<accession>A0AAW0KUZ4</accession>
<sequence>MVYCFSCFFFVTTLFLELLVSLCIDDRYSSCSTNAYTFNCGEITGSWPSQCLWQSSELTCEKNITPIDTMNMKYRVLEMDSKTKRVHIAKEDDIDGIYLSNFVNSKLDSKLFQCHTLTKSYHVTLLQNLTIIYGCKN</sequence>
<comment type="caution">
    <text evidence="2">The sequence shown here is derived from an EMBL/GenBank/DDBJ whole genome shotgun (WGS) entry which is preliminary data.</text>
</comment>
<dbReference type="Proteomes" id="UP000237347">
    <property type="component" value="Unassembled WGS sequence"/>
</dbReference>
<feature type="signal peptide" evidence="1">
    <location>
        <begin position="1"/>
        <end position="23"/>
    </location>
</feature>
<organism evidence="2 3">
    <name type="scientific">Quercus suber</name>
    <name type="common">Cork oak</name>
    <dbReference type="NCBI Taxonomy" id="58331"/>
    <lineage>
        <taxon>Eukaryota</taxon>
        <taxon>Viridiplantae</taxon>
        <taxon>Streptophyta</taxon>
        <taxon>Embryophyta</taxon>
        <taxon>Tracheophyta</taxon>
        <taxon>Spermatophyta</taxon>
        <taxon>Magnoliopsida</taxon>
        <taxon>eudicotyledons</taxon>
        <taxon>Gunneridae</taxon>
        <taxon>Pentapetalae</taxon>
        <taxon>rosids</taxon>
        <taxon>fabids</taxon>
        <taxon>Fagales</taxon>
        <taxon>Fagaceae</taxon>
        <taxon>Quercus</taxon>
    </lineage>
</organism>
<evidence type="ECO:0000313" key="2">
    <source>
        <dbReference type="EMBL" id="KAK7842188.1"/>
    </source>
</evidence>
<proteinExistence type="predicted"/>
<gene>
    <name evidence="2" type="ORF">CFP56_014260</name>
</gene>
<name>A0AAW0KUZ4_QUESU</name>
<evidence type="ECO:0000256" key="1">
    <source>
        <dbReference type="SAM" id="SignalP"/>
    </source>
</evidence>
<keyword evidence="3" id="KW-1185">Reference proteome</keyword>
<feature type="chain" id="PRO_5043765831" evidence="1">
    <location>
        <begin position="24"/>
        <end position="137"/>
    </location>
</feature>
<evidence type="ECO:0000313" key="3">
    <source>
        <dbReference type="Proteomes" id="UP000237347"/>
    </source>
</evidence>